<dbReference type="EMBL" id="JXAK01000090">
    <property type="protein sequence ID" value="KIL37878.1"/>
    <property type="molecule type" value="Genomic_DNA"/>
</dbReference>
<comment type="caution">
    <text evidence="2">The sequence shown here is derived from an EMBL/GenBank/DDBJ whole genome shotgun (WGS) entry which is preliminary data.</text>
</comment>
<sequence length="124" mass="13297">MKKLIVILGVIALALGLAACGSNQNSAPSPSAAPDPNAQQVKIEATNWQFNQPEYHVKKGQPVTITFDSKQGMHSATLKDFNVKLDTNNKTATFTPDKAGSFEIRCMIPCGQGHANMVSKLVVD</sequence>
<name>A0ABR5AB04_9BACL</name>
<protein>
    <submittedName>
        <fullName evidence="2">Cytochrome C oxidase subunit II</fullName>
    </submittedName>
</protein>
<dbReference type="Gene3D" id="2.60.40.420">
    <property type="entry name" value="Cupredoxins - blue copper proteins"/>
    <property type="match status" value="1"/>
</dbReference>
<dbReference type="InterPro" id="IPR008972">
    <property type="entry name" value="Cupredoxin"/>
</dbReference>
<gene>
    <name evidence="2" type="ORF">SD70_30200</name>
</gene>
<dbReference type="RefSeq" id="WP_041052286.1">
    <property type="nucleotide sequence ID" value="NZ_JXAK01000090.1"/>
</dbReference>
<keyword evidence="1" id="KW-0732">Signal</keyword>
<keyword evidence="3" id="KW-1185">Reference proteome</keyword>
<proteinExistence type="predicted"/>
<evidence type="ECO:0000313" key="2">
    <source>
        <dbReference type="EMBL" id="KIL37878.1"/>
    </source>
</evidence>
<evidence type="ECO:0000313" key="3">
    <source>
        <dbReference type="Proteomes" id="UP000031967"/>
    </source>
</evidence>
<reference evidence="2 3" key="1">
    <citation type="submission" date="2014-12" db="EMBL/GenBank/DDBJ databases">
        <title>Draft genome sequence of Paenibacillus kamchatkensis strain B-2647.</title>
        <authorList>
            <person name="Karlyshev A.V."/>
            <person name="Kudryashova E.B."/>
        </authorList>
    </citation>
    <scope>NUCLEOTIDE SEQUENCE [LARGE SCALE GENOMIC DNA]</scope>
    <source>
        <strain evidence="2 3">VKM B-2647</strain>
    </source>
</reference>
<feature type="signal peptide" evidence="1">
    <location>
        <begin position="1"/>
        <end position="27"/>
    </location>
</feature>
<accession>A0ABR5AB04</accession>
<feature type="chain" id="PRO_5045287501" evidence="1">
    <location>
        <begin position="28"/>
        <end position="124"/>
    </location>
</feature>
<organism evidence="2 3">
    <name type="scientific">Gordoniibacillus kamchatkensis</name>
    <dbReference type="NCBI Taxonomy" id="1590651"/>
    <lineage>
        <taxon>Bacteria</taxon>
        <taxon>Bacillati</taxon>
        <taxon>Bacillota</taxon>
        <taxon>Bacilli</taxon>
        <taxon>Bacillales</taxon>
        <taxon>Paenibacillaceae</taxon>
        <taxon>Gordoniibacillus</taxon>
    </lineage>
</organism>
<evidence type="ECO:0000256" key="1">
    <source>
        <dbReference type="SAM" id="SignalP"/>
    </source>
</evidence>
<dbReference type="Proteomes" id="UP000031967">
    <property type="component" value="Unassembled WGS sequence"/>
</dbReference>
<dbReference type="PROSITE" id="PS51257">
    <property type="entry name" value="PROKAR_LIPOPROTEIN"/>
    <property type="match status" value="1"/>
</dbReference>
<dbReference type="SUPFAM" id="SSF49503">
    <property type="entry name" value="Cupredoxins"/>
    <property type="match status" value="1"/>
</dbReference>